<dbReference type="RefSeq" id="WP_007186613.1">
    <property type="nucleotide sequence ID" value="NZ_AKGD01000003.1"/>
</dbReference>
<dbReference type="Pfam" id="PF01425">
    <property type="entry name" value="Amidase"/>
    <property type="match status" value="1"/>
</dbReference>
<evidence type="ECO:0000313" key="5">
    <source>
        <dbReference type="Proteomes" id="UP000003704"/>
    </source>
</evidence>
<dbReference type="PANTHER" id="PTHR42678">
    <property type="entry name" value="AMIDASE"/>
    <property type="match status" value="1"/>
</dbReference>
<dbReference type="OrthoDB" id="8872210at2"/>
<proteinExistence type="predicted"/>
<feature type="domain" description="Lipocalin-like" evidence="3">
    <location>
        <begin position="531"/>
        <end position="658"/>
    </location>
</feature>
<dbReference type="PROSITE" id="PS00571">
    <property type="entry name" value="AMIDASES"/>
    <property type="match status" value="1"/>
</dbReference>
<organism evidence="4 5">
    <name type="scientific">Hydrocarboniphaga effusa AP103</name>
    <dbReference type="NCBI Taxonomy" id="1172194"/>
    <lineage>
        <taxon>Bacteria</taxon>
        <taxon>Pseudomonadati</taxon>
        <taxon>Pseudomonadota</taxon>
        <taxon>Gammaproteobacteria</taxon>
        <taxon>Nevskiales</taxon>
        <taxon>Nevskiaceae</taxon>
        <taxon>Hydrocarboniphaga</taxon>
    </lineage>
</organism>
<comment type="caution">
    <text evidence="4">The sequence shown here is derived from an EMBL/GenBank/DDBJ whole genome shotgun (WGS) entry which is preliminary data.</text>
</comment>
<dbReference type="PANTHER" id="PTHR42678:SF34">
    <property type="entry name" value="OS04G0183300 PROTEIN"/>
    <property type="match status" value="1"/>
</dbReference>
<evidence type="ECO:0000259" key="2">
    <source>
        <dbReference type="Pfam" id="PF01425"/>
    </source>
</evidence>
<feature type="domain" description="Amidase" evidence="2">
    <location>
        <begin position="56"/>
        <end position="499"/>
    </location>
</feature>
<dbReference type="AlphaFoldDB" id="I8HYG6"/>
<keyword evidence="1" id="KW-0732">Signal</keyword>
<dbReference type="STRING" id="1172194.WQQ_36760"/>
<dbReference type="Proteomes" id="UP000003704">
    <property type="component" value="Unassembled WGS sequence"/>
</dbReference>
<evidence type="ECO:0000259" key="3">
    <source>
        <dbReference type="Pfam" id="PF13924"/>
    </source>
</evidence>
<dbReference type="Gene3D" id="3.90.1300.10">
    <property type="entry name" value="Amidase signature (AS) domain"/>
    <property type="match status" value="1"/>
</dbReference>
<dbReference type="InterPro" id="IPR024311">
    <property type="entry name" value="Lipocalin-like"/>
</dbReference>
<reference evidence="4 5" key="1">
    <citation type="journal article" date="2012" name="J. Bacteriol.">
        <title>Genome Sequence of n-Alkane-Degrading Hydrocarboniphaga effusa Strain AP103T (ATCC BAA-332T).</title>
        <authorList>
            <person name="Chang H.K."/>
            <person name="Zylstra G.J."/>
            <person name="Chae J.C."/>
        </authorList>
    </citation>
    <scope>NUCLEOTIDE SEQUENCE [LARGE SCALE GENOMIC DNA]</scope>
    <source>
        <strain evidence="4 5">AP103</strain>
    </source>
</reference>
<dbReference type="InterPro" id="IPR020556">
    <property type="entry name" value="Amidase_CS"/>
</dbReference>
<dbReference type="Pfam" id="PF13924">
    <property type="entry name" value="Lipocalin_5"/>
    <property type="match status" value="1"/>
</dbReference>
<feature type="signal peptide" evidence="1">
    <location>
        <begin position="1"/>
        <end position="31"/>
    </location>
</feature>
<protein>
    <recommendedName>
        <fullName evidence="6">Amidase domain-containing protein</fullName>
    </recommendedName>
</protein>
<accession>I8HYG6</accession>
<dbReference type="EMBL" id="AKGD01000003">
    <property type="protein sequence ID" value="EIT68481.1"/>
    <property type="molecule type" value="Genomic_DNA"/>
</dbReference>
<dbReference type="InterPro" id="IPR036928">
    <property type="entry name" value="AS_sf"/>
</dbReference>
<feature type="chain" id="PRO_5003713419" description="Amidase domain-containing protein" evidence="1">
    <location>
        <begin position="32"/>
        <end position="659"/>
    </location>
</feature>
<gene>
    <name evidence="4" type="ORF">WQQ_36760</name>
</gene>
<dbReference type="SUPFAM" id="SSF75304">
    <property type="entry name" value="Amidase signature (AS) enzymes"/>
    <property type="match status" value="1"/>
</dbReference>
<name>I8HYG6_9GAMM</name>
<keyword evidence="5" id="KW-1185">Reference proteome</keyword>
<sequence>MRLRHSKSIVRPIIPLFAACLAMLPIGVARADFAVEEATIEQIQAAYLKGTTTAREVTAAYLARIEAYDQQGPMLNAIITVNEQALAQADALDAQLRKTGKLSGPLHGIPFVAKDNIDSGDLPTSGGSASLANFQPERDATSIARMRKAGGILIAKASLAEFANGGFDSINSRSPGYIRNPYNTAYASGGSSGGTGVAMAANFAVLGLGTDTGISVRAPASINSVVGLRVSHGLVSLDGVMPLNVFWDTVGPMARTVRDTAILLEAIAGPDARDPISQKSKGHVPKSYTAGLKPGSLKGKRLGVLRQIVPADNSDPRVVALMDRAIEDLRKAGAEIVDPFAMPELPELTQGWTGFTRLRDDFDGYLAKHPNAPYKSFKDIVASKQYLAPRFETAFTHQANYQYKADEDPTTPAKQKRSEEIRQAFLKAFDAARLDAIVYPQFNFPPKKNGDTYTPLGRDQNLYSSVTGFPALVVPMGFVAPGLPMGLQFFGRPWSEATLFEIGYGYEQATHHRVPPPTTPPLADSFASKFIGTWKLIAIADRDPGTGVQTPAERGAADGQLVYAPNGRLSVQIVRTGRDKIPVGSADGFSSYFGRWELLVAEGCMVHHQDGNLNQSRIGEAGKRYYGFDAQGHLSLTTPPSKRPDGRELSSVFVWERIP</sequence>
<evidence type="ECO:0000313" key="4">
    <source>
        <dbReference type="EMBL" id="EIT68481.1"/>
    </source>
</evidence>
<dbReference type="InterPro" id="IPR023631">
    <property type="entry name" value="Amidase_dom"/>
</dbReference>
<evidence type="ECO:0000256" key="1">
    <source>
        <dbReference type="SAM" id="SignalP"/>
    </source>
</evidence>
<evidence type="ECO:0008006" key="6">
    <source>
        <dbReference type="Google" id="ProtNLM"/>
    </source>
</evidence>